<keyword evidence="1" id="KW-0472">Membrane</keyword>
<reference evidence="3 4" key="1">
    <citation type="submission" date="2023-07" db="EMBL/GenBank/DDBJ databases">
        <title>Genomic Encyclopedia of Type Strains, Phase IV (KMG-IV): sequencing the most valuable type-strain genomes for metagenomic binning, comparative biology and taxonomic classification.</title>
        <authorList>
            <person name="Goeker M."/>
        </authorList>
    </citation>
    <scope>NUCLEOTIDE SEQUENCE [LARGE SCALE GENOMIC DNA]</scope>
    <source>
        <strain evidence="3 4">DSM 16784</strain>
    </source>
</reference>
<name>A0ABU0DZY0_9FIRM</name>
<feature type="transmembrane region" description="Helical" evidence="1">
    <location>
        <begin position="6"/>
        <end position="23"/>
    </location>
</feature>
<dbReference type="PANTHER" id="PTHR46438">
    <property type="entry name" value="ALPHA/BETA-HYDROLASES SUPERFAMILY PROTEIN"/>
    <property type="match status" value="1"/>
</dbReference>
<keyword evidence="1" id="KW-0812">Transmembrane</keyword>
<feature type="domain" description="AB hydrolase-1" evidence="2">
    <location>
        <begin position="61"/>
        <end position="199"/>
    </location>
</feature>
<comment type="caution">
    <text evidence="3">The sequence shown here is derived from an EMBL/GenBank/DDBJ whole genome shotgun (WGS) entry which is preliminary data.</text>
</comment>
<accession>A0ABU0DZY0</accession>
<evidence type="ECO:0000259" key="2">
    <source>
        <dbReference type="Pfam" id="PF00561"/>
    </source>
</evidence>
<organism evidence="3 4">
    <name type="scientific">Breznakia pachnodae</name>
    <dbReference type="NCBI Taxonomy" id="265178"/>
    <lineage>
        <taxon>Bacteria</taxon>
        <taxon>Bacillati</taxon>
        <taxon>Bacillota</taxon>
        <taxon>Erysipelotrichia</taxon>
        <taxon>Erysipelotrichales</taxon>
        <taxon>Erysipelotrichaceae</taxon>
        <taxon>Breznakia</taxon>
    </lineage>
</organism>
<dbReference type="SUPFAM" id="SSF53474">
    <property type="entry name" value="alpha/beta-Hydrolases"/>
    <property type="match status" value="1"/>
</dbReference>
<dbReference type="RefSeq" id="WP_307405756.1">
    <property type="nucleotide sequence ID" value="NZ_JAUSUR010000001.1"/>
</dbReference>
<dbReference type="EMBL" id="JAUSUR010000001">
    <property type="protein sequence ID" value="MDQ0360105.1"/>
    <property type="molecule type" value="Genomic_DNA"/>
</dbReference>
<keyword evidence="1" id="KW-1133">Transmembrane helix</keyword>
<dbReference type="InterPro" id="IPR029058">
    <property type="entry name" value="AB_hydrolase_fold"/>
</dbReference>
<gene>
    <name evidence="3" type="ORF">J2S15_000836</name>
</gene>
<keyword evidence="4" id="KW-1185">Reference proteome</keyword>
<sequence>MIIIFLESIFGLMIMIFTIYFILTRYKDPYHKKVIKAGFKEYQVQIGKVNFNYAEGPNNGPALLLLHAQHMDWYSYSRVLPKLSKSFHIFAVDYHGHGKTSAPSDYMNANQIGNDLVKFIQYVIQKPVYVSGNSSGGVLTAWLATNAPELVNGIVLEDPALLSSEYPRILDTIADKSFSVCSDFIQDHTKHDFLLYWIEQCKNFFKERIGFNVAPLLANTIKIYRRHNLNRGLEIIYLPVMVRLMIRGMNYYDPHFGAAFHDGSWNKSFNHSKTLSKIKCPSLLLHANFKIQSNGILNGAIDQEEANQIIDLIPNSSYLRIDSQHVVHIDKSDQYIEIVTRFFNEKKI</sequence>
<protein>
    <submittedName>
        <fullName evidence="3">Pimeloyl-ACP methyl ester carboxylesterase</fullName>
    </submittedName>
</protein>
<evidence type="ECO:0000256" key="1">
    <source>
        <dbReference type="SAM" id="Phobius"/>
    </source>
</evidence>
<dbReference type="PANTHER" id="PTHR46438:SF2">
    <property type="entry name" value="ALPHA_BETA-HYDROLASES SUPERFAMILY PROTEIN"/>
    <property type="match status" value="1"/>
</dbReference>
<dbReference type="InterPro" id="IPR000073">
    <property type="entry name" value="AB_hydrolase_1"/>
</dbReference>
<dbReference type="Gene3D" id="3.40.50.1820">
    <property type="entry name" value="alpha/beta hydrolase"/>
    <property type="match status" value="1"/>
</dbReference>
<evidence type="ECO:0000313" key="4">
    <source>
        <dbReference type="Proteomes" id="UP001230220"/>
    </source>
</evidence>
<proteinExistence type="predicted"/>
<evidence type="ECO:0000313" key="3">
    <source>
        <dbReference type="EMBL" id="MDQ0360105.1"/>
    </source>
</evidence>
<dbReference type="Proteomes" id="UP001230220">
    <property type="component" value="Unassembled WGS sequence"/>
</dbReference>
<dbReference type="Pfam" id="PF00561">
    <property type="entry name" value="Abhydrolase_1"/>
    <property type="match status" value="1"/>
</dbReference>